<dbReference type="InterPro" id="IPR019421">
    <property type="entry name" value="7TM_GPCR_serpentine_rcpt_Srd"/>
</dbReference>
<dbReference type="AlphaFoldDB" id="A0A2A6C2B2"/>
<keyword evidence="5" id="KW-0472">Membrane</keyword>
<evidence type="ECO:0000313" key="7">
    <source>
        <dbReference type="Proteomes" id="UP000005239"/>
    </source>
</evidence>
<keyword evidence="4" id="KW-1133">Transmembrane helix</keyword>
<dbReference type="GO" id="GO:0016020">
    <property type="term" value="C:membrane"/>
    <property type="evidence" value="ECO:0007669"/>
    <property type="project" value="UniProtKB-SubCell"/>
</dbReference>
<evidence type="ECO:0000313" key="6">
    <source>
        <dbReference type="EnsemblMetazoa" id="PPA40405.1"/>
    </source>
</evidence>
<reference evidence="7" key="1">
    <citation type="journal article" date="2008" name="Nat. Genet.">
        <title>The Pristionchus pacificus genome provides a unique perspective on nematode lifestyle and parasitism.</title>
        <authorList>
            <person name="Dieterich C."/>
            <person name="Clifton S.W."/>
            <person name="Schuster L.N."/>
            <person name="Chinwalla A."/>
            <person name="Delehaunty K."/>
            <person name="Dinkelacker I."/>
            <person name="Fulton L."/>
            <person name="Fulton R."/>
            <person name="Godfrey J."/>
            <person name="Minx P."/>
            <person name="Mitreva M."/>
            <person name="Roeseler W."/>
            <person name="Tian H."/>
            <person name="Witte H."/>
            <person name="Yang S.P."/>
            <person name="Wilson R.K."/>
            <person name="Sommer R.J."/>
        </authorList>
    </citation>
    <scope>NUCLEOTIDE SEQUENCE [LARGE SCALE GENOMIC DNA]</scope>
    <source>
        <strain evidence="7">PS312</strain>
    </source>
</reference>
<dbReference type="InterPro" id="IPR050920">
    <property type="entry name" value="Nematode_rcpt-like_delta"/>
</dbReference>
<keyword evidence="3" id="KW-0812">Transmembrane</keyword>
<dbReference type="PANTHER" id="PTHR22945">
    <property type="entry name" value="SERPENTINE RECEPTOR, CLASS D DELTA"/>
    <property type="match status" value="1"/>
</dbReference>
<accession>A0A2A6C2B2</accession>
<dbReference type="Pfam" id="PF10317">
    <property type="entry name" value="7TM_GPCR_Srd"/>
    <property type="match status" value="1"/>
</dbReference>
<evidence type="ECO:0000256" key="1">
    <source>
        <dbReference type="ARBA" id="ARBA00004141"/>
    </source>
</evidence>
<keyword evidence="7" id="KW-1185">Reference proteome</keyword>
<name>A0A2A6C2B2_PRIPA</name>
<proteinExistence type="inferred from homology"/>
<accession>A0A8R1YZX1</accession>
<evidence type="ECO:0000256" key="2">
    <source>
        <dbReference type="ARBA" id="ARBA00009166"/>
    </source>
</evidence>
<sequence>MLFILPSLMIIYMCTFDTISHSDSESVILSNHPHENISSLTYVGMSADDVTPMLFTVSTIIFPIPAYLLKTIGKSRTMSFNTKRMHESFMKALLCTTIQPTLLFIAISITFAQNIHIFYATEFSESIITLSASFSTISNPLATLFFVKQYKNFVLRMRKISRKKSISITKKESNCNVV</sequence>
<reference evidence="6" key="2">
    <citation type="submission" date="2022-06" db="UniProtKB">
        <authorList>
            <consortium name="EnsemblMetazoa"/>
        </authorList>
    </citation>
    <scope>IDENTIFICATION</scope>
    <source>
        <strain evidence="6">PS312</strain>
    </source>
</reference>
<evidence type="ECO:0000256" key="5">
    <source>
        <dbReference type="ARBA" id="ARBA00023136"/>
    </source>
</evidence>
<evidence type="ECO:0000256" key="4">
    <source>
        <dbReference type="ARBA" id="ARBA00022989"/>
    </source>
</evidence>
<dbReference type="Proteomes" id="UP000005239">
    <property type="component" value="Unassembled WGS sequence"/>
</dbReference>
<comment type="similarity">
    <text evidence="2">Belongs to the nematode receptor-like protein srd family.</text>
</comment>
<comment type="subcellular location">
    <subcellularLocation>
        <location evidence="1">Membrane</location>
        <topology evidence="1">Multi-pass membrane protein</topology>
    </subcellularLocation>
</comment>
<protein>
    <submittedName>
        <fullName evidence="6">G protein-coupled receptor</fullName>
    </submittedName>
</protein>
<organism evidence="6 7">
    <name type="scientific">Pristionchus pacificus</name>
    <name type="common">Parasitic nematode worm</name>
    <dbReference type="NCBI Taxonomy" id="54126"/>
    <lineage>
        <taxon>Eukaryota</taxon>
        <taxon>Metazoa</taxon>
        <taxon>Ecdysozoa</taxon>
        <taxon>Nematoda</taxon>
        <taxon>Chromadorea</taxon>
        <taxon>Rhabditida</taxon>
        <taxon>Rhabditina</taxon>
        <taxon>Diplogasteromorpha</taxon>
        <taxon>Diplogasteroidea</taxon>
        <taxon>Neodiplogasteridae</taxon>
        <taxon>Pristionchus</taxon>
    </lineage>
</organism>
<evidence type="ECO:0000256" key="3">
    <source>
        <dbReference type="ARBA" id="ARBA00022692"/>
    </source>
</evidence>
<gene>
    <name evidence="6" type="primary">WBGene00278774</name>
</gene>
<dbReference type="EnsemblMetazoa" id="PPA40405.1">
    <property type="protein sequence ID" value="PPA40405.1"/>
    <property type="gene ID" value="WBGene00278774"/>
</dbReference>
<dbReference type="PANTHER" id="PTHR22945:SF40">
    <property type="entry name" value="SERPENTINE RECEPTOR, CLASS D (DELTA)-RELATED"/>
    <property type="match status" value="1"/>
</dbReference>